<dbReference type="Pfam" id="PF00534">
    <property type="entry name" value="Glycos_transf_1"/>
    <property type="match status" value="1"/>
</dbReference>
<dbReference type="InterPro" id="IPR052078">
    <property type="entry name" value="Trehalose_Metab_GTase"/>
</dbReference>
<keyword evidence="5 9" id="KW-0808">Transferase</keyword>
<evidence type="ECO:0000256" key="1">
    <source>
        <dbReference type="ARBA" id="ARBA00009481"/>
    </source>
</evidence>
<dbReference type="PANTHER" id="PTHR47779">
    <property type="entry name" value="SYNTHASE (CCG-9), PUTATIVE (AFU_ORTHOLOGUE AFUA_3G12100)-RELATED"/>
    <property type="match status" value="1"/>
</dbReference>
<reference evidence="9" key="1">
    <citation type="submission" date="2023-05" db="EMBL/GenBank/DDBJ databases">
        <title>Anaerotaeda fermentans gen. nov., sp. nov., a novel anaerobic planctomycete of the new family within the order Sedimentisphaerales isolated from Taman Peninsula, Russia.</title>
        <authorList>
            <person name="Khomyakova M.A."/>
            <person name="Merkel A.Y."/>
            <person name="Slobodkin A.I."/>
        </authorList>
    </citation>
    <scope>NUCLEOTIDE SEQUENCE</scope>
    <source>
        <strain evidence="9">M17dextr</strain>
    </source>
</reference>
<evidence type="ECO:0000256" key="2">
    <source>
        <dbReference type="ARBA" id="ARBA00011738"/>
    </source>
</evidence>
<dbReference type="RefSeq" id="WP_349246194.1">
    <property type="nucleotide sequence ID" value="NZ_JASCXX010000024.1"/>
</dbReference>
<evidence type="ECO:0000256" key="3">
    <source>
        <dbReference type="ARBA" id="ARBA00022526"/>
    </source>
</evidence>
<organism evidence="9 10">
    <name type="scientific">Anaerobaca lacustris</name>
    <dbReference type="NCBI Taxonomy" id="3044600"/>
    <lineage>
        <taxon>Bacteria</taxon>
        <taxon>Pseudomonadati</taxon>
        <taxon>Planctomycetota</taxon>
        <taxon>Phycisphaerae</taxon>
        <taxon>Sedimentisphaerales</taxon>
        <taxon>Anaerobacaceae</taxon>
        <taxon>Anaerobaca</taxon>
    </lineage>
</organism>
<comment type="subunit">
    <text evidence="2">Homodimer.</text>
</comment>
<keyword evidence="4 9" id="KW-0328">Glycosyltransferase</keyword>
<evidence type="ECO:0000256" key="6">
    <source>
        <dbReference type="ARBA" id="ARBA00023277"/>
    </source>
</evidence>
<name>A0AAW6U4G6_9BACT</name>
<evidence type="ECO:0000313" key="10">
    <source>
        <dbReference type="Proteomes" id="UP001431776"/>
    </source>
</evidence>
<dbReference type="InterPro" id="IPR001296">
    <property type="entry name" value="Glyco_trans_1"/>
</dbReference>
<keyword evidence="10" id="KW-1185">Reference proteome</keyword>
<comment type="caution">
    <text evidence="9">The sequence shown here is derived from an EMBL/GenBank/DDBJ whole genome shotgun (WGS) entry which is preliminary data.</text>
</comment>
<feature type="domain" description="Glycosyl transferase family 1" evidence="7">
    <location>
        <begin position="209"/>
        <end position="378"/>
    </location>
</feature>
<dbReference type="EC" id="2.4.-.-" evidence="9"/>
<keyword evidence="6" id="KW-0119">Carbohydrate metabolism</keyword>
<evidence type="ECO:0000256" key="5">
    <source>
        <dbReference type="ARBA" id="ARBA00022679"/>
    </source>
</evidence>
<evidence type="ECO:0000259" key="7">
    <source>
        <dbReference type="Pfam" id="PF00534"/>
    </source>
</evidence>
<evidence type="ECO:0000259" key="8">
    <source>
        <dbReference type="Pfam" id="PF21269"/>
    </source>
</evidence>
<feature type="domain" description="Trehalose synthase N-terminal" evidence="8">
    <location>
        <begin position="33"/>
        <end position="173"/>
    </location>
</feature>
<dbReference type="AlphaFoldDB" id="A0AAW6U4G6"/>
<proteinExistence type="inferred from homology"/>
<keyword evidence="3" id="KW-0313">Glucose metabolism</keyword>
<dbReference type="GO" id="GO:0016757">
    <property type="term" value="F:glycosyltransferase activity"/>
    <property type="evidence" value="ECO:0007669"/>
    <property type="project" value="UniProtKB-KW"/>
</dbReference>
<gene>
    <name evidence="9" type="ORF">QJ522_17120</name>
</gene>
<protein>
    <submittedName>
        <fullName evidence="9">Glycosyltransferase</fullName>
        <ecNumber evidence="9">2.4.-.-</ecNumber>
    </submittedName>
</protein>
<dbReference type="Proteomes" id="UP001431776">
    <property type="component" value="Unassembled WGS sequence"/>
</dbReference>
<accession>A0AAW6U4G6</accession>
<dbReference type="InterPro" id="IPR049438">
    <property type="entry name" value="TreT_GT1"/>
</dbReference>
<evidence type="ECO:0000256" key="4">
    <source>
        <dbReference type="ARBA" id="ARBA00022676"/>
    </source>
</evidence>
<dbReference type="Pfam" id="PF21269">
    <property type="entry name" value="TreT_GT1"/>
    <property type="match status" value="1"/>
</dbReference>
<dbReference type="SUPFAM" id="SSF53756">
    <property type="entry name" value="UDP-Glycosyltransferase/glycogen phosphorylase"/>
    <property type="match status" value="1"/>
</dbReference>
<dbReference type="GO" id="GO:0006006">
    <property type="term" value="P:glucose metabolic process"/>
    <property type="evidence" value="ECO:0007669"/>
    <property type="project" value="UniProtKB-KW"/>
</dbReference>
<sequence length="402" mass="45973">MLRLEDFRHIVPDETLAEIYARARSLYGRHVIHLNATYQGGGVAEILYSLVMLMNDVGVDAGWRILHGSQEFFEITKSFHNALQGAKLNLSERKKRVYRRVNEDFARFTHIDHDCVIVHDPQPLALIRSYRKTQPWIWRCHIDLTEPHAELWDFLKGFVLKYDQVVMSSEKYFKKDLPVDQRLMYPAINPLSPKNMAISDKGIEDQLAHAGVPMDKPLITQVSRLDPWKDPEGVVDVFKLVREQVDCRLVLCYNVASDDPEGLQMYKKVQRKANKMLETGDVLLVVGNSEKLVNAIQRHSKVIVQKSIKEGFCLAVTEAMWKGTAVVASNVGGIPSQIEDGRNGYLLEPQDTEGFADRVTRLLKDPDEATELGRQARETVRQKFLITRLLSDYLDMLNAIMN</sequence>
<comment type="similarity">
    <text evidence="1">Belongs to the glycosyltransferase group 1 family. Glycosyltransferase 4 subfamily.</text>
</comment>
<dbReference type="EMBL" id="JASCXX010000024">
    <property type="protein sequence ID" value="MDI6450784.1"/>
    <property type="molecule type" value="Genomic_DNA"/>
</dbReference>
<dbReference type="PANTHER" id="PTHR47779:SF1">
    <property type="entry name" value="SYNTHASE (CCG-9), PUTATIVE (AFU_ORTHOLOGUE AFUA_3G12100)-RELATED"/>
    <property type="match status" value="1"/>
</dbReference>
<evidence type="ECO:0000313" key="9">
    <source>
        <dbReference type="EMBL" id="MDI6450784.1"/>
    </source>
</evidence>
<dbReference type="Gene3D" id="3.40.50.2000">
    <property type="entry name" value="Glycogen Phosphorylase B"/>
    <property type="match status" value="2"/>
</dbReference>